<accession>A0A2R2V0V7</accession>
<keyword evidence="1" id="KW-0808">Transferase</keyword>
<reference evidence="1 2" key="1">
    <citation type="submission" date="2017-03" db="EMBL/GenBank/DDBJ databases">
        <authorList>
            <person name="Afonso C.L."/>
            <person name="Miller P.J."/>
            <person name="Scott M.A."/>
            <person name="Spackman E."/>
            <person name="Goraichik I."/>
            <person name="Dimitrov K.M."/>
            <person name="Suarez D.L."/>
            <person name="Swayne D.E."/>
        </authorList>
    </citation>
    <scope>NUCLEOTIDE SEQUENCE [LARGE SCALE GENOMIC DNA]</scope>
</reference>
<proteinExistence type="predicted"/>
<organism evidence="1 2">
    <name type="scientific">Pectobacterium phage POP72</name>
    <dbReference type="NCBI Taxonomy" id="1965269"/>
    <lineage>
        <taxon>Viruses</taxon>
        <taxon>Duplodnaviria</taxon>
        <taxon>Heunggongvirae</taxon>
        <taxon>Uroviricota</taxon>
        <taxon>Caudoviricetes</taxon>
        <taxon>Autographivirales</taxon>
        <taxon>Autosignataviridae</taxon>
        <taxon>Molineuxvirinae</taxon>
        <taxon>Axomammavirus</taxon>
        <taxon>Axomammavirus PP1</taxon>
    </lineage>
</organism>
<dbReference type="Proteomes" id="UP000244377">
    <property type="component" value="Genome"/>
</dbReference>
<dbReference type="GO" id="GO:0016740">
    <property type="term" value="F:transferase activity"/>
    <property type="evidence" value="ECO:0007669"/>
    <property type="project" value="UniProtKB-KW"/>
</dbReference>
<evidence type="ECO:0000313" key="2">
    <source>
        <dbReference type="Proteomes" id="UP000244377"/>
    </source>
</evidence>
<gene>
    <name evidence="1" type="ORF">POP72_050</name>
</gene>
<sequence length="93" mass="9677">MANYGDAGTVTGKVFVAKVKQGYATDTPIPVIEEADLKKLSHPVNITLQSGKQLGALVIAKLTSGGFALCMATGSLPDSPWKTMTLNTDLTPA</sequence>
<name>A0A2R2V0V7_9CAUD</name>
<protein>
    <submittedName>
        <fullName evidence="1">Acetyl-CoA acetyltransferase</fullName>
    </submittedName>
</protein>
<dbReference type="EMBL" id="KY744566">
    <property type="protein sequence ID" value="ARB10966.1"/>
    <property type="molecule type" value="Genomic_DNA"/>
</dbReference>
<evidence type="ECO:0000313" key="1">
    <source>
        <dbReference type="EMBL" id="ARB10966.1"/>
    </source>
</evidence>